<keyword evidence="7" id="KW-0289">Folate biosynthesis</keyword>
<evidence type="ECO:0000256" key="1">
    <source>
        <dbReference type="ARBA" id="ARBA00005051"/>
    </source>
</evidence>
<evidence type="ECO:0000256" key="7">
    <source>
        <dbReference type="ARBA" id="ARBA00022909"/>
    </source>
</evidence>
<gene>
    <name evidence="9" type="ORF">METZ01_LOCUS307427</name>
</gene>
<feature type="domain" description="7,8-dihydro-6-hydroxymethylpterin-pyrophosphokinase" evidence="8">
    <location>
        <begin position="1"/>
        <end position="127"/>
    </location>
</feature>
<dbReference type="PANTHER" id="PTHR43071">
    <property type="entry name" value="2-AMINO-4-HYDROXY-6-HYDROXYMETHYLDIHYDROPTERIDINE PYROPHOSPHOKINASE"/>
    <property type="match status" value="1"/>
</dbReference>
<dbReference type="SUPFAM" id="SSF55083">
    <property type="entry name" value="6-hydroxymethyl-7,8-dihydropterin pyrophosphokinase, HPPK"/>
    <property type="match status" value="1"/>
</dbReference>
<dbReference type="NCBIfam" id="TIGR01498">
    <property type="entry name" value="folK"/>
    <property type="match status" value="1"/>
</dbReference>
<evidence type="ECO:0000259" key="8">
    <source>
        <dbReference type="Pfam" id="PF01288"/>
    </source>
</evidence>
<dbReference type="GO" id="GO:0003848">
    <property type="term" value="F:2-amino-4-hydroxy-6-hydroxymethyldihydropteridine diphosphokinase activity"/>
    <property type="evidence" value="ECO:0007669"/>
    <property type="project" value="UniProtKB-EC"/>
</dbReference>
<evidence type="ECO:0000313" key="9">
    <source>
        <dbReference type="EMBL" id="SVC54573.1"/>
    </source>
</evidence>
<sequence length="153" mass="17160">MGSNLGDREANLAGAISALETHKEITHVRSASFYESVFLGEGDQPDYLNTVIEFNSSFQPFDLFDHICQIEQMMGRPKERTKNIPRSIDVDILCHGDSVLETDTLIIPHPRIAFRKFVLIPFHELAPDFIIPGLNVSVENLLHVCVDASIIVK</sequence>
<evidence type="ECO:0000256" key="5">
    <source>
        <dbReference type="ARBA" id="ARBA00022777"/>
    </source>
</evidence>
<keyword evidence="6" id="KW-0067">ATP-binding</keyword>
<dbReference type="EC" id="2.7.6.3" evidence="2"/>
<organism evidence="9">
    <name type="scientific">marine metagenome</name>
    <dbReference type="NCBI Taxonomy" id="408172"/>
    <lineage>
        <taxon>unclassified sequences</taxon>
        <taxon>metagenomes</taxon>
        <taxon>ecological metagenomes</taxon>
    </lineage>
</organism>
<dbReference type="InterPro" id="IPR000550">
    <property type="entry name" value="Hppk"/>
</dbReference>
<protein>
    <recommendedName>
        <fullName evidence="2">2-amino-4-hydroxy-6-hydroxymethyldihydropteridine diphosphokinase</fullName>
        <ecNumber evidence="2">2.7.6.3</ecNumber>
    </recommendedName>
</protein>
<dbReference type="InterPro" id="IPR035907">
    <property type="entry name" value="Hppk_sf"/>
</dbReference>
<keyword evidence="5" id="KW-0418">Kinase</keyword>
<dbReference type="GO" id="GO:0005524">
    <property type="term" value="F:ATP binding"/>
    <property type="evidence" value="ECO:0007669"/>
    <property type="project" value="UniProtKB-KW"/>
</dbReference>
<accession>A0A382MZY4</accession>
<keyword evidence="3" id="KW-0808">Transferase</keyword>
<keyword evidence="4" id="KW-0547">Nucleotide-binding</keyword>
<evidence type="ECO:0000256" key="6">
    <source>
        <dbReference type="ARBA" id="ARBA00022840"/>
    </source>
</evidence>
<dbReference type="GO" id="GO:0046654">
    <property type="term" value="P:tetrahydrofolate biosynthetic process"/>
    <property type="evidence" value="ECO:0007669"/>
    <property type="project" value="UniProtKB-UniPathway"/>
</dbReference>
<reference evidence="9" key="1">
    <citation type="submission" date="2018-05" db="EMBL/GenBank/DDBJ databases">
        <authorList>
            <person name="Lanie J.A."/>
            <person name="Ng W.-L."/>
            <person name="Kazmierczak K.M."/>
            <person name="Andrzejewski T.M."/>
            <person name="Davidsen T.M."/>
            <person name="Wayne K.J."/>
            <person name="Tettelin H."/>
            <person name="Glass J.I."/>
            <person name="Rusch D."/>
            <person name="Podicherti R."/>
            <person name="Tsui H.-C.T."/>
            <person name="Winkler M.E."/>
        </authorList>
    </citation>
    <scope>NUCLEOTIDE SEQUENCE</scope>
</reference>
<evidence type="ECO:0000256" key="4">
    <source>
        <dbReference type="ARBA" id="ARBA00022741"/>
    </source>
</evidence>
<evidence type="ECO:0000256" key="3">
    <source>
        <dbReference type="ARBA" id="ARBA00022679"/>
    </source>
</evidence>
<dbReference type="PANTHER" id="PTHR43071:SF1">
    <property type="entry name" value="2-AMINO-4-HYDROXY-6-HYDROXYMETHYLDIHYDROPTERIDINE PYROPHOSPHOKINASE"/>
    <property type="match status" value="1"/>
</dbReference>
<name>A0A382MZY4_9ZZZZ</name>
<dbReference type="CDD" id="cd00483">
    <property type="entry name" value="HPPK"/>
    <property type="match status" value="1"/>
</dbReference>
<dbReference type="GO" id="GO:0046656">
    <property type="term" value="P:folic acid biosynthetic process"/>
    <property type="evidence" value="ECO:0007669"/>
    <property type="project" value="UniProtKB-KW"/>
</dbReference>
<dbReference type="GO" id="GO:0016301">
    <property type="term" value="F:kinase activity"/>
    <property type="evidence" value="ECO:0007669"/>
    <property type="project" value="UniProtKB-KW"/>
</dbReference>
<dbReference type="Gene3D" id="3.30.70.560">
    <property type="entry name" value="7,8-Dihydro-6-hydroxymethylpterin-pyrophosphokinase HPPK"/>
    <property type="match status" value="1"/>
</dbReference>
<dbReference type="UniPathway" id="UPA00077">
    <property type="reaction ID" value="UER00155"/>
</dbReference>
<dbReference type="EMBL" id="UINC01097124">
    <property type="protein sequence ID" value="SVC54573.1"/>
    <property type="molecule type" value="Genomic_DNA"/>
</dbReference>
<dbReference type="Pfam" id="PF01288">
    <property type="entry name" value="HPPK"/>
    <property type="match status" value="1"/>
</dbReference>
<dbReference type="AlphaFoldDB" id="A0A382MZY4"/>
<evidence type="ECO:0000256" key="2">
    <source>
        <dbReference type="ARBA" id="ARBA00013253"/>
    </source>
</evidence>
<comment type="pathway">
    <text evidence="1">Cofactor biosynthesis; tetrahydrofolate biosynthesis; 2-amino-4-hydroxy-6-hydroxymethyl-7,8-dihydropteridine diphosphate from 7,8-dihydroneopterin triphosphate: step 4/4.</text>
</comment>
<feature type="non-terminal residue" evidence="9">
    <location>
        <position position="153"/>
    </location>
</feature>
<proteinExistence type="predicted"/>